<dbReference type="EMBL" id="JBBPDW010000001">
    <property type="protein sequence ID" value="KAK7556662.1"/>
    <property type="molecule type" value="Genomic_DNA"/>
</dbReference>
<reference evidence="2 3" key="1">
    <citation type="submission" date="2024-04" db="EMBL/GenBank/DDBJ databases">
        <title>Phyllosticta paracitricarpa is synonymous to the EU quarantine fungus P. citricarpa based on phylogenomic analyses.</title>
        <authorList>
            <consortium name="Lawrence Berkeley National Laboratory"/>
            <person name="Van Ingen-Buijs V.A."/>
            <person name="Van Westerhoven A.C."/>
            <person name="Haridas S."/>
            <person name="Skiadas P."/>
            <person name="Martin F."/>
            <person name="Groenewald J.Z."/>
            <person name="Crous P.W."/>
            <person name="Seidl M.F."/>
        </authorList>
    </citation>
    <scope>NUCLEOTIDE SEQUENCE [LARGE SCALE GENOMIC DNA]</scope>
    <source>
        <strain evidence="2 3">CBS 122670</strain>
    </source>
</reference>
<protein>
    <submittedName>
        <fullName evidence="2">Uncharacterized protein</fullName>
    </submittedName>
</protein>
<name>A0ABR1MQG0_9PEZI</name>
<feature type="compositionally biased region" description="Basic residues" evidence="1">
    <location>
        <begin position="332"/>
        <end position="348"/>
    </location>
</feature>
<feature type="region of interest" description="Disordered" evidence="1">
    <location>
        <begin position="245"/>
        <end position="312"/>
    </location>
</feature>
<sequence length="447" mass="49524">MVPWAALSAKVQRFNIAYNPLTTPWVPAVPEPGDRGYNSYQGYRGTNPLVNANSHSVDSYDSDEPARRELLPLRKSEARKPSEEVEDIDANWTEVDSDIDSPADLTYDPTAYRPPVSKLERASNIASNVTGHLTATGVLVASAATTIVAGAATSATQTAIKKAIDIAAAGEAAYRRGSASAAESMPDPYDELRFREPGQILGHWETQTPTHAAQVMEELQEDPEGSEMNESGLRALMMNLSELARVDKGMRESQQSVPTNTRRSRRAKKTRKRGPNGAGFKLESGSKKSEENGNEGEERDEAYSSEDSEGSFDSCHEVLENRGQYIVEKAQRHFRRRQQKSKERKRIVREKAATPVQHNPIEQNPVQRTNQSPCQDTNSTVDGKVFQLQSERSAATSCSSRQPGDTAIQRSRPRRPPSPSSSKIAMISYSVDQLPRSNQSNRFFEWD</sequence>
<keyword evidence="3" id="KW-1185">Reference proteome</keyword>
<feature type="compositionally biased region" description="Polar residues" evidence="1">
    <location>
        <begin position="356"/>
        <end position="403"/>
    </location>
</feature>
<feature type="compositionally biased region" description="Basic residues" evidence="1">
    <location>
        <begin position="262"/>
        <end position="274"/>
    </location>
</feature>
<proteinExistence type="predicted"/>
<evidence type="ECO:0000313" key="3">
    <source>
        <dbReference type="Proteomes" id="UP001365128"/>
    </source>
</evidence>
<accession>A0ABR1MQG0</accession>
<comment type="caution">
    <text evidence="2">The sequence shown here is derived from an EMBL/GenBank/DDBJ whole genome shotgun (WGS) entry which is preliminary data.</text>
</comment>
<evidence type="ECO:0000256" key="1">
    <source>
        <dbReference type="SAM" id="MobiDB-lite"/>
    </source>
</evidence>
<feature type="region of interest" description="Disordered" evidence="1">
    <location>
        <begin position="329"/>
        <end position="447"/>
    </location>
</feature>
<evidence type="ECO:0000313" key="2">
    <source>
        <dbReference type="EMBL" id="KAK7556662.1"/>
    </source>
</evidence>
<feature type="compositionally biased region" description="Polar residues" evidence="1">
    <location>
        <begin position="435"/>
        <end position="447"/>
    </location>
</feature>
<organism evidence="2 3">
    <name type="scientific">Phyllosticta citricarpa</name>
    <dbReference type="NCBI Taxonomy" id="55181"/>
    <lineage>
        <taxon>Eukaryota</taxon>
        <taxon>Fungi</taxon>
        <taxon>Dikarya</taxon>
        <taxon>Ascomycota</taxon>
        <taxon>Pezizomycotina</taxon>
        <taxon>Dothideomycetes</taxon>
        <taxon>Dothideomycetes incertae sedis</taxon>
        <taxon>Botryosphaeriales</taxon>
        <taxon>Phyllostictaceae</taxon>
        <taxon>Phyllosticta</taxon>
    </lineage>
</organism>
<gene>
    <name evidence="2" type="ORF">IWX46DRAFT_12726</name>
</gene>
<feature type="compositionally biased region" description="Acidic residues" evidence="1">
    <location>
        <begin position="292"/>
        <end position="310"/>
    </location>
</feature>
<dbReference type="Proteomes" id="UP001365128">
    <property type="component" value="Unassembled WGS sequence"/>
</dbReference>